<sequence length="106" mass="12063">MDEEFRGHDDDDLGASDSDVEEFDYSKEVLNVHGHVAPSEVGIYQNAKFSLEVTKLSRLAWGEAERYQWFDKACGQVYEVEAFIAKGRGDYYEEGLITWFGVQPSS</sequence>
<keyword evidence="2" id="KW-1185">Reference proteome</keyword>
<organism evidence="1 2">
    <name type="scientific">Brassica campestris</name>
    <name type="common">Field mustard</name>
    <dbReference type="NCBI Taxonomy" id="3711"/>
    <lineage>
        <taxon>Eukaryota</taxon>
        <taxon>Viridiplantae</taxon>
        <taxon>Streptophyta</taxon>
        <taxon>Embryophyta</taxon>
        <taxon>Tracheophyta</taxon>
        <taxon>Spermatophyta</taxon>
        <taxon>Magnoliopsida</taxon>
        <taxon>eudicotyledons</taxon>
        <taxon>Gunneridae</taxon>
        <taxon>Pentapetalae</taxon>
        <taxon>rosids</taxon>
        <taxon>malvids</taxon>
        <taxon>Brassicales</taxon>
        <taxon>Brassicaceae</taxon>
        <taxon>Brassiceae</taxon>
        <taxon>Brassica</taxon>
    </lineage>
</organism>
<name>M4FE65_BRACM</name>
<accession>M4FE65</accession>
<reference evidence="1" key="3">
    <citation type="submission" date="2023-03" db="UniProtKB">
        <authorList>
            <consortium name="EnsemblPlants"/>
        </authorList>
    </citation>
    <scope>IDENTIFICATION</scope>
    <source>
        <strain evidence="1">cv. Chiifu-401-42</strain>
    </source>
</reference>
<reference evidence="2" key="1">
    <citation type="journal article" date="2011" name="Nat. Genet.">
        <title>The genome of the mesopolyploid crop species Brassica rapa.</title>
        <authorList>
            <consortium name="Brassica rapa Genome Sequencing Project Consortium"/>
            <person name="Wang X."/>
            <person name="Wang H."/>
            <person name="Wang J."/>
            <person name="Sun R."/>
            <person name="Wu J."/>
            <person name="Liu S."/>
            <person name="Bai Y."/>
            <person name="Mun J.H."/>
            <person name="Bancroft I."/>
            <person name="Cheng F."/>
            <person name="Huang S."/>
            <person name="Li X."/>
            <person name="Hua W."/>
            <person name="Wang J."/>
            <person name="Wang X."/>
            <person name="Freeling M."/>
            <person name="Pires J.C."/>
            <person name="Paterson A.H."/>
            <person name="Chalhoub B."/>
            <person name="Wang B."/>
            <person name="Hayward A."/>
            <person name="Sharpe A.G."/>
            <person name="Park B.S."/>
            <person name="Weisshaar B."/>
            <person name="Liu B."/>
            <person name="Li B."/>
            <person name="Liu B."/>
            <person name="Tong C."/>
            <person name="Song C."/>
            <person name="Duran C."/>
            <person name="Peng C."/>
            <person name="Geng C."/>
            <person name="Koh C."/>
            <person name="Lin C."/>
            <person name="Edwards D."/>
            <person name="Mu D."/>
            <person name="Shen D."/>
            <person name="Soumpourou E."/>
            <person name="Li F."/>
            <person name="Fraser F."/>
            <person name="Conant G."/>
            <person name="Lassalle G."/>
            <person name="King G.J."/>
            <person name="Bonnema G."/>
            <person name="Tang H."/>
            <person name="Wang H."/>
            <person name="Belcram H."/>
            <person name="Zhou H."/>
            <person name="Hirakawa H."/>
            <person name="Abe H."/>
            <person name="Guo H."/>
            <person name="Wang H."/>
            <person name="Jin H."/>
            <person name="Parkin I.A."/>
            <person name="Batley J."/>
            <person name="Kim J.S."/>
            <person name="Just J."/>
            <person name="Li J."/>
            <person name="Xu J."/>
            <person name="Deng J."/>
            <person name="Kim J.A."/>
            <person name="Li J."/>
            <person name="Yu J."/>
            <person name="Meng J."/>
            <person name="Wang J."/>
            <person name="Min J."/>
            <person name="Poulain J."/>
            <person name="Wang J."/>
            <person name="Hatakeyama K."/>
            <person name="Wu K."/>
            <person name="Wang L."/>
            <person name="Fang L."/>
            <person name="Trick M."/>
            <person name="Links M.G."/>
            <person name="Zhao M."/>
            <person name="Jin M."/>
            <person name="Ramchiary N."/>
            <person name="Drou N."/>
            <person name="Berkman P.J."/>
            <person name="Cai Q."/>
            <person name="Huang Q."/>
            <person name="Li R."/>
            <person name="Tabata S."/>
            <person name="Cheng S."/>
            <person name="Zhang S."/>
            <person name="Zhang S."/>
            <person name="Huang S."/>
            <person name="Sato S."/>
            <person name="Sun S."/>
            <person name="Kwon S.J."/>
            <person name="Choi S.R."/>
            <person name="Lee T.H."/>
            <person name="Fan W."/>
            <person name="Zhao X."/>
            <person name="Tan X."/>
            <person name="Xu X."/>
            <person name="Wang Y."/>
            <person name="Qiu Y."/>
            <person name="Yin Y."/>
            <person name="Li Y."/>
            <person name="Du Y."/>
            <person name="Liao Y."/>
            <person name="Lim Y."/>
            <person name="Narusaka Y."/>
            <person name="Wang Y."/>
            <person name="Wang Z."/>
            <person name="Li Z."/>
            <person name="Wang Z."/>
            <person name="Xiong Z."/>
            <person name="Zhang Z."/>
        </authorList>
    </citation>
    <scope>NUCLEOTIDE SEQUENCE [LARGE SCALE GENOMIC DNA]</scope>
    <source>
        <strain evidence="2">cv. Chiifu-401-42</strain>
    </source>
</reference>
<evidence type="ECO:0000313" key="1">
    <source>
        <dbReference type="EnsemblPlants" id="Bra039386.1-P"/>
    </source>
</evidence>
<proteinExistence type="predicted"/>
<reference evidence="2" key="2">
    <citation type="journal article" date="2018" name="Hortic Res">
        <title>Improved Brassica rapa reference genome by single-molecule sequencing and chromosome conformation capture technologies.</title>
        <authorList>
            <person name="Zhang L."/>
            <person name="Cai X."/>
            <person name="Wu J."/>
            <person name="Liu M."/>
            <person name="Grob S."/>
            <person name="Cheng F."/>
            <person name="Liang J."/>
            <person name="Cai C."/>
            <person name="Liu Z."/>
            <person name="Liu B."/>
            <person name="Wang F."/>
            <person name="Li S."/>
            <person name="Liu F."/>
            <person name="Li X."/>
            <person name="Cheng L."/>
            <person name="Yang W."/>
            <person name="Li M.H."/>
            <person name="Grossniklaus U."/>
            <person name="Zheng H."/>
            <person name="Wang X."/>
        </authorList>
    </citation>
    <scope>NUCLEOTIDE SEQUENCE [LARGE SCALE GENOMIC DNA]</scope>
    <source>
        <strain evidence="2">cv. Chiifu-401-42</strain>
    </source>
</reference>
<dbReference type="AlphaFoldDB" id="M4FE65"/>
<dbReference type="Proteomes" id="UP000011750">
    <property type="component" value="Unassembled WGS sequence"/>
</dbReference>
<dbReference type="HOGENOM" id="CLU_2226955_0_0_1"/>
<protein>
    <submittedName>
        <fullName evidence="1">Uncharacterized protein</fullName>
    </submittedName>
</protein>
<dbReference type="InParanoid" id="M4FE65"/>
<evidence type="ECO:0000313" key="2">
    <source>
        <dbReference type="Proteomes" id="UP000011750"/>
    </source>
</evidence>
<dbReference type="EnsemblPlants" id="Bra039386.1">
    <property type="protein sequence ID" value="Bra039386.1-P"/>
    <property type="gene ID" value="Bra039386"/>
</dbReference>
<dbReference type="Gramene" id="Bra039386.1">
    <property type="protein sequence ID" value="Bra039386.1-P"/>
    <property type="gene ID" value="Bra039386"/>
</dbReference>